<accession>A0A8S3U2X1</accession>
<keyword evidence="2" id="KW-1185">Reference proteome</keyword>
<dbReference type="SUPFAM" id="SSF75011">
    <property type="entry name" value="3-carboxy-cis,cis-mucoante lactonizing enzyme"/>
    <property type="match status" value="1"/>
</dbReference>
<dbReference type="OrthoDB" id="6137855at2759"/>
<gene>
    <name evidence="1" type="ORF">MEDL_52624</name>
</gene>
<protein>
    <recommendedName>
        <fullName evidence="3">DZIP3-like HEPN domain-containing protein</fullName>
    </recommendedName>
</protein>
<dbReference type="AlphaFoldDB" id="A0A8S3U2X1"/>
<sequence length="472" mass="53406">MFGAVTIPITVHSRSLPLNYRQWGILYSKTPGPCRHNCHCKYTANPVKLDDPDISLCCVILLNCCNLTSNEYNTIQNLRQMKNNFLSHNTEGAITADEYKSVWPDLTAYVLQLDNTKEDILIRIENRPLDEALCHKYNAILLDIHKKLDEIGASIQGVDETIQRIDTTTNAIGRTVQRNETAVNRIDQTVTGTNTAVMGIQATMEELLYYAKRGITCQCSIDKCQPQVSYLYCSKTSQESIKPYTLGQSIFTLHHEIDLTSEVGGDWRDVTDMVMMDDGRLVMCLLLQSRLLICNTDGSQVDSIPVQGQPWCVTAVNNSTVAVTLYDSNCIEMYDINNKLKLKSISLPGMWCWRRYYNYKQQVILALLIDYTTVITTTLTIRSCIGTVILMTDITDPNITITTQSMTTLQDGSLYVRCGDGSVQHVSSDGKQYKPVKTFQSPPDWHDMIHYNLIHRKLVILGNKLIKIFNEL</sequence>
<evidence type="ECO:0000313" key="2">
    <source>
        <dbReference type="Proteomes" id="UP000683360"/>
    </source>
</evidence>
<evidence type="ECO:0000313" key="1">
    <source>
        <dbReference type="EMBL" id="CAG2240308.1"/>
    </source>
</evidence>
<proteinExistence type="predicted"/>
<dbReference type="Proteomes" id="UP000683360">
    <property type="component" value="Unassembled WGS sequence"/>
</dbReference>
<evidence type="ECO:0008006" key="3">
    <source>
        <dbReference type="Google" id="ProtNLM"/>
    </source>
</evidence>
<organism evidence="1 2">
    <name type="scientific">Mytilus edulis</name>
    <name type="common">Blue mussel</name>
    <dbReference type="NCBI Taxonomy" id="6550"/>
    <lineage>
        <taxon>Eukaryota</taxon>
        <taxon>Metazoa</taxon>
        <taxon>Spiralia</taxon>
        <taxon>Lophotrochozoa</taxon>
        <taxon>Mollusca</taxon>
        <taxon>Bivalvia</taxon>
        <taxon>Autobranchia</taxon>
        <taxon>Pteriomorphia</taxon>
        <taxon>Mytilida</taxon>
        <taxon>Mytiloidea</taxon>
        <taxon>Mytilidae</taxon>
        <taxon>Mytilinae</taxon>
        <taxon>Mytilus</taxon>
    </lineage>
</organism>
<dbReference type="EMBL" id="CAJPWZ010002555">
    <property type="protein sequence ID" value="CAG2240308.1"/>
    <property type="molecule type" value="Genomic_DNA"/>
</dbReference>
<reference evidence="1" key="1">
    <citation type="submission" date="2021-03" db="EMBL/GenBank/DDBJ databases">
        <authorList>
            <person name="Bekaert M."/>
        </authorList>
    </citation>
    <scope>NUCLEOTIDE SEQUENCE</scope>
</reference>
<comment type="caution">
    <text evidence="1">The sequence shown here is derived from an EMBL/GenBank/DDBJ whole genome shotgun (WGS) entry which is preliminary data.</text>
</comment>
<name>A0A8S3U2X1_MYTED</name>